<dbReference type="AlphaFoldDB" id="A0A4Z0Q1J3"/>
<evidence type="ECO:0000313" key="5">
    <source>
        <dbReference type="EMBL" id="TGE23359.1"/>
    </source>
</evidence>
<name>A0A4Z0Q1J3_9BACT</name>
<dbReference type="Proteomes" id="UP000298471">
    <property type="component" value="Unassembled WGS sequence"/>
</dbReference>
<dbReference type="Pfam" id="PF00415">
    <property type="entry name" value="RCC1"/>
    <property type="match status" value="6"/>
</dbReference>
<dbReference type="PROSITE" id="PS00626">
    <property type="entry name" value="RCC1_2"/>
    <property type="match status" value="6"/>
</dbReference>
<dbReference type="RefSeq" id="WP_135396990.1">
    <property type="nucleotide sequence ID" value="NZ_SRMB01000004.1"/>
</dbReference>
<dbReference type="EMBL" id="SRMB01000004">
    <property type="protein sequence ID" value="TGE23359.1"/>
    <property type="molecule type" value="Genomic_DNA"/>
</dbReference>
<dbReference type="PANTHER" id="PTHR45982">
    <property type="entry name" value="REGULATOR OF CHROMOSOME CONDENSATION"/>
    <property type="match status" value="1"/>
</dbReference>
<evidence type="ECO:0000256" key="2">
    <source>
        <dbReference type="ARBA" id="ARBA00022737"/>
    </source>
</evidence>
<dbReference type="NCBIfam" id="TIGR04183">
    <property type="entry name" value="Por_Secre_tail"/>
    <property type="match status" value="1"/>
</dbReference>
<dbReference type="PROSITE" id="PS50012">
    <property type="entry name" value="RCC1_3"/>
    <property type="match status" value="15"/>
</dbReference>
<dbReference type="OrthoDB" id="1081439at2"/>
<feature type="chain" id="PRO_5021466707" evidence="3">
    <location>
        <begin position="27"/>
        <end position="1061"/>
    </location>
</feature>
<feature type="signal peptide" evidence="3">
    <location>
        <begin position="1"/>
        <end position="26"/>
    </location>
</feature>
<dbReference type="InterPro" id="IPR058923">
    <property type="entry name" value="RCC1-like_dom"/>
</dbReference>
<dbReference type="InterPro" id="IPR051553">
    <property type="entry name" value="Ran_GTPase-activating"/>
</dbReference>
<dbReference type="Gene3D" id="2.130.10.30">
    <property type="entry name" value="Regulator of chromosome condensation 1/beta-lactamase-inhibitor protein II"/>
    <property type="match status" value="5"/>
</dbReference>
<accession>A0A4Z0Q1J3</accession>
<keyword evidence="6" id="KW-1185">Reference proteome</keyword>
<evidence type="ECO:0000259" key="4">
    <source>
        <dbReference type="Pfam" id="PF25390"/>
    </source>
</evidence>
<dbReference type="GO" id="GO:0005737">
    <property type="term" value="C:cytoplasm"/>
    <property type="evidence" value="ECO:0007669"/>
    <property type="project" value="TreeGrafter"/>
</dbReference>
<gene>
    <name evidence="5" type="ORF">E5K02_19380</name>
</gene>
<dbReference type="PRINTS" id="PR00633">
    <property type="entry name" value="RCCNDNSATION"/>
</dbReference>
<comment type="caution">
    <text evidence="5">The sequence shown here is derived from an EMBL/GenBank/DDBJ whole genome shotgun (WGS) entry which is preliminary data.</text>
</comment>
<dbReference type="InterPro" id="IPR026444">
    <property type="entry name" value="Secre_tail"/>
</dbReference>
<keyword evidence="1" id="KW-0344">Guanine-nucleotide releasing factor</keyword>
<feature type="domain" description="RCC1-like" evidence="4">
    <location>
        <begin position="233"/>
        <end position="530"/>
    </location>
</feature>
<keyword evidence="2" id="KW-0677">Repeat</keyword>
<keyword evidence="3" id="KW-0732">Signal</keyword>
<evidence type="ECO:0000256" key="3">
    <source>
        <dbReference type="SAM" id="SignalP"/>
    </source>
</evidence>
<organism evidence="5 6">
    <name type="scientific">Hymenobacter metallicola</name>
    <dbReference type="NCBI Taxonomy" id="2563114"/>
    <lineage>
        <taxon>Bacteria</taxon>
        <taxon>Pseudomonadati</taxon>
        <taxon>Bacteroidota</taxon>
        <taxon>Cytophagia</taxon>
        <taxon>Cytophagales</taxon>
        <taxon>Hymenobacteraceae</taxon>
        <taxon>Hymenobacter</taxon>
    </lineage>
</organism>
<dbReference type="Pfam" id="PF25390">
    <property type="entry name" value="WD40_RLD"/>
    <property type="match status" value="1"/>
</dbReference>
<sequence length="1061" mass="111959">MKHFFSWRRLCSLCCSLLLLAPLASAQVLNGTFDAGTNHSVSLHPDGTLWAWGNNFYGQLGNGTLDNRNTPTQVGSATTWAQVSAGSNHTVALRADGTLWAWGLNSNGQLGDGTLTTHTSPVQIGGDATWKSVSAGGSHTVAIRADGTLWAWGNGAQGRVGNSSTNGTNFPNPVQISTATTWQSVSAGGTHTVALRADGTLWAWGSNSHGQLGNGSNTNISSPTQTNFATWKSVDAGGNYTLAIRPDGTLWAWGSNVNSELGDATLTSRTSPVRVSSDTKWKTVKAGDSHSVATQADGSLWAWGSNTFGQVGVGFSSGHVSTPMQISPSAAWVSAGANGSHTVALRADGTLWTWGNNSNGQLGTENNSRTYIATPYPIEPTVTTWRSISAGDRHTLAIKADGTLWAWGSNSDGQLGDGTTTRRMVPTQIGTATTWQSVSVSYGHTVALKTDGTLWAWGNNSNGQLGDGTTTGRTVPTQIGTATTWQSIGVGYSHTVALKADGTLWAWGYNYNGQLGDGTTTRRTTPTKIGTATTWQSISAGDRHNVAVRTDGTLWAWGDNSDAQLGDGTSTQRTVPTQIGTATTWQSVSADNYHTLAIQVNGTLWAWGRNEVGQLGDGTITQRRTPTQIGTATTWQSISAGTYHSVAIQADGTLWAWGNNENSQLGTTDYSATTIFTPRQADAALVTLSLAASRSSFGAGIRPNGVLVMWGENSRGQLGNGTTAFTANSRPGPVGTATSWVQVSTGTSHTLAVRADGTLWAWGNNSQGRLGDGTQDDKASPVQIGTETTWTQVSAGEYHSIGLRADGTLWAWGYNTGTGQLGDGTTVEKNSPVQEVTLRTDWRQVAAGRNHTLGRTPQGFGFLSTGFNSAGQLGDGTTTLSTRFDRVSPLLSVQPLPVELTAFTARRSGPHQVALNWTTAQEWNNAGFTVEKSYDGRRWQALAFVAGHGTSAAAHQYDFRDQEANAAYYRLVQRDADQAETNSPVRHVSGAATTLQLLPNPATTAVQLLGAAAGAEVQLLNPQGQVLRRFAAGTTTLELQELPAGLYLVRAGQQAARLVVE</sequence>
<proteinExistence type="predicted"/>
<reference evidence="5 6" key="1">
    <citation type="submission" date="2019-04" db="EMBL/GenBank/DDBJ databases">
        <authorList>
            <person name="Feng G."/>
            <person name="Zhang J."/>
            <person name="Zhu H."/>
        </authorList>
    </citation>
    <scope>NUCLEOTIDE SEQUENCE [LARGE SCALE GENOMIC DNA]</scope>
    <source>
        <strain evidence="5 6">9PBR-1</strain>
    </source>
</reference>
<dbReference type="GO" id="GO:0005085">
    <property type="term" value="F:guanyl-nucleotide exchange factor activity"/>
    <property type="evidence" value="ECO:0007669"/>
    <property type="project" value="TreeGrafter"/>
</dbReference>
<evidence type="ECO:0000313" key="6">
    <source>
        <dbReference type="Proteomes" id="UP000298471"/>
    </source>
</evidence>
<dbReference type="InterPro" id="IPR009091">
    <property type="entry name" value="RCC1/BLIP-II"/>
</dbReference>
<dbReference type="Pfam" id="PF13540">
    <property type="entry name" value="RCC1_2"/>
    <property type="match status" value="2"/>
</dbReference>
<protein>
    <submittedName>
        <fullName evidence="5">T9SS type A sorting domain-containing protein</fullName>
    </submittedName>
</protein>
<dbReference type="PANTHER" id="PTHR45982:SF1">
    <property type="entry name" value="REGULATOR OF CHROMOSOME CONDENSATION"/>
    <property type="match status" value="1"/>
</dbReference>
<dbReference type="InterPro" id="IPR000408">
    <property type="entry name" value="Reg_chr_condens"/>
</dbReference>
<dbReference type="SUPFAM" id="SSF50985">
    <property type="entry name" value="RCC1/BLIP-II"/>
    <property type="match status" value="3"/>
</dbReference>
<evidence type="ECO:0000256" key="1">
    <source>
        <dbReference type="ARBA" id="ARBA00022658"/>
    </source>
</evidence>